<dbReference type="InterPro" id="IPR011010">
    <property type="entry name" value="DNA_brk_join_enz"/>
</dbReference>
<keyword evidence="3" id="KW-0238">DNA-binding</keyword>
<dbReference type="InterPro" id="IPR013762">
    <property type="entry name" value="Integrase-like_cat_sf"/>
</dbReference>
<dbReference type="GO" id="GO:0005737">
    <property type="term" value="C:cytoplasm"/>
    <property type="evidence" value="ECO:0007669"/>
    <property type="project" value="UniProtKB-SubCell"/>
</dbReference>
<accession>A0A5C7WD21</accession>
<dbReference type="RefSeq" id="WP_209067608.1">
    <property type="nucleotide sequence ID" value="NZ_AP025274.1"/>
</dbReference>
<reference evidence="6 7" key="1">
    <citation type="submission" date="2018-09" db="EMBL/GenBank/DDBJ databases">
        <title>Metagenome Assembled Genomes from an Advanced Water Purification Facility.</title>
        <authorList>
            <person name="Stamps B.W."/>
            <person name="Spear J.R."/>
        </authorList>
    </citation>
    <scope>NUCLEOTIDE SEQUENCE [LARGE SCALE GENOMIC DNA]</scope>
    <source>
        <strain evidence="6">Bin_52_1</strain>
    </source>
</reference>
<keyword evidence="4" id="KW-0233">DNA recombination</keyword>
<comment type="caution">
    <text evidence="6">The sequence shown here is derived from an EMBL/GenBank/DDBJ whole genome shotgun (WGS) entry which is preliminary data.</text>
</comment>
<evidence type="ECO:0000259" key="5">
    <source>
        <dbReference type="PROSITE" id="PS51898"/>
    </source>
</evidence>
<evidence type="ECO:0000256" key="3">
    <source>
        <dbReference type="ARBA" id="ARBA00023125"/>
    </source>
</evidence>
<sequence length="450" mass="51967">MATPPKPFPLFDTFKRFQTLNHLNLSAELPAVRDYLNAFPSELRAVEGYQVVRSFLKSYQGNETTFVSYRTHSERLLLWALLIRKKPILDLRRVDAEAFMEFCLNPPPSWVGPVVKSRFNRIGGRKVKDSDTYEVNPAWRPFNYPPVKGASAEGDESALERKYKPSQGTTAQIFAVCGSFFEHAIDEGYCESNPIRAIKQKSNFKQRYVKDDDARTLTPLQWDYVIETAVMMADQHKPAPGVALEAMDDESRKLWVYHERNLFIIATLFSMYLRISDLVGRPGWEPSMGDFRLDPRGYWFFHVVGKGNKAAKISVRNDYMTTYMARYRTHLGLSPMPAPGETRPLLYALHGRAGLSDRQVRLLVQGVFDRALERMKEDHWIEAEVSKLREASLHWLRHTSATFDAPLRDMKDLQADLRHESMQTTQDVYYNSLDDQRAQSVMNLPVRRDE</sequence>
<dbReference type="AlphaFoldDB" id="A0A5C7WD21"/>
<dbReference type="Gene3D" id="1.10.150.130">
    <property type="match status" value="1"/>
</dbReference>
<dbReference type="PROSITE" id="PS51898">
    <property type="entry name" value="TYR_RECOMBINASE"/>
    <property type="match status" value="1"/>
</dbReference>
<gene>
    <name evidence="6" type="ORF">E6Q69_03805</name>
</gene>
<evidence type="ECO:0000313" key="7">
    <source>
        <dbReference type="Proteomes" id="UP000321110"/>
    </source>
</evidence>
<dbReference type="PANTHER" id="PTHR30349:SF77">
    <property type="entry name" value="TYROSINE RECOMBINASE XERC"/>
    <property type="match status" value="1"/>
</dbReference>
<dbReference type="SUPFAM" id="SSF56349">
    <property type="entry name" value="DNA breaking-rejoining enzymes"/>
    <property type="match status" value="1"/>
</dbReference>
<feature type="domain" description="Tyr recombinase" evidence="5">
    <location>
        <begin position="226"/>
        <end position="443"/>
    </location>
</feature>
<dbReference type="CDD" id="cd00397">
    <property type="entry name" value="DNA_BRE_C"/>
    <property type="match status" value="1"/>
</dbReference>
<evidence type="ECO:0000256" key="4">
    <source>
        <dbReference type="ARBA" id="ARBA00023172"/>
    </source>
</evidence>
<name>A0A5C7WD21_AQUAC</name>
<dbReference type="Gene3D" id="1.10.443.10">
    <property type="entry name" value="Intergrase catalytic core"/>
    <property type="match status" value="1"/>
</dbReference>
<protein>
    <submittedName>
        <fullName evidence="6">Site-specific integrase</fullName>
    </submittedName>
</protein>
<dbReference type="Proteomes" id="UP000321110">
    <property type="component" value="Unassembled WGS sequence"/>
</dbReference>
<evidence type="ECO:0000256" key="2">
    <source>
        <dbReference type="ARBA" id="ARBA00022908"/>
    </source>
</evidence>
<dbReference type="InterPro" id="IPR002104">
    <property type="entry name" value="Integrase_catalytic"/>
</dbReference>
<comment type="subcellular location">
    <subcellularLocation>
        <location evidence="1">Cytoplasm</location>
    </subcellularLocation>
</comment>
<dbReference type="PANTHER" id="PTHR30349">
    <property type="entry name" value="PHAGE INTEGRASE-RELATED"/>
    <property type="match status" value="1"/>
</dbReference>
<evidence type="ECO:0000256" key="1">
    <source>
        <dbReference type="ARBA" id="ARBA00004496"/>
    </source>
</evidence>
<dbReference type="GO" id="GO:0003677">
    <property type="term" value="F:DNA binding"/>
    <property type="evidence" value="ECO:0007669"/>
    <property type="project" value="UniProtKB-KW"/>
</dbReference>
<dbReference type="InterPro" id="IPR050090">
    <property type="entry name" value="Tyrosine_recombinase_XerCD"/>
</dbReference>
<organism evidence="6 7">
    <name type="scientific">Aquipseudomonas alcaligenes</name>
    <name type="common">Pseudomonas alcaligenes</name>
    <dbReference type="NCBI Taxonomy" id="43263"/>
    <lineage>
        <taxon>Bacteria</taxon>
        <taxon>Pseudomonadati</taxon>
        <taxon>Pseudomonadota</taxon>
        <taxon>Gammaproteobacteria</taxon>
        <taxon>Pseudomonadales</taxon>
        <taxon>Pseudomonadaceae</taxon>
        <taxon>Aquipseudomonas</taxon>
    </lineage>
</organism>
<dbReference type="GO" id="GO:0015074">
    <property type="term" value="P:DNA integration"/>
    <property type="evidence" value="ECO:0007669"/>
    <property type="project" value="UniProtKB-KW"/>
</dbReference>
<dbReference type="InterPro" id="IPR010998">
    <property type="entry name" value="Integrase_recombinase_N"/>
</dbReference>
<proteinExistence type="predicted"/>
<keyword evidence="2" id="KW-0229">DNA integration</keyword>
<evidence type="ECO:0000313" key="6">
    <source>
        <dbReference type="EMBL" id="TXI34484.1"/>
    </source>
</evidence>
<dbReference type="GO" id="GO:0006310">
    <property type="term" value="P:DNA recombination"/>
    <property type="evidence" value="ECO:0007669"/>
    <property type="project" value="UniProtKB-KW"/>
</dbReference>
<dbReference type="EMBL" id="SSFO01000067">
    <property type="protein sequence ID" value="TXI34484.1"/>
    <property type="molecule type" value="Genomic_DNA"/>
</dbReference>